<keyword evidence="3" id="KW-1185">Reference proteome</keyword>
<proteinExistence type="predicted"/>
<gene>
    <name evidence="2" type="ORF">CDAR_78341</name>
</gene>
<evidence type="ECO:0000313" key="2">
    <source>
        <dbReference type="EMBL" id="GIY31504.1"/>
    </source>
</evidence>
<dbReference type="Proteomes" id="UP001054837">
    <property type="component" value="Unassembled WGS sequence"/>
</dbReference>
<accession>A0AAV4SBY5</accession>
<dbReference type="EMBL" id="BPLQ01007676">
    <property type="protein sequence ID" value="GIY31504.1"/>
    <property type="molecule type" value="Genomic_DNA"/>
</dbReference>
<evidence type="ECO:0000256" key="1">
    <source>
        <dbReference type="SAM" id="MobiDB-lite"/>
    </source>
</evidence>
<name>A0AAV4SBY5_9ARAC</name>
<sequence length="168" mass="18931">MGHPIVWHITPEKWKEKVLTHSLAQHPLFRHGVQFHQDGWHAHQENHQVRHAEVDEEEVGGVPELLGAPHHRRHQDVARRAQRQDDGAHGRRRDPDVGGQLGGGRGPDPRPHLRTEVGQQVGEVLGGRPQVAVLRGRVIAVDHLGEDRYSGVFSSLETIDVLERSQME</sequence>
<evidence type="ECO:0000313" key="3">
    <source>
        <dbReference type="Proteomes" id="UP001054837"/>
    </source>
</evidence>
<reference evidence="2 3" key="1">
    <citation type="submission" date="2021-06" db="EMBL/GenBank/DDBJ databases">
        <title>Caerostris darwini draft genome.</title>
        <authorList>
            <person name="Kono N."/>
            <person name="Arakawa K."/>
        </authorList>
    </citation>
    <scope>NUCLEOTIDE SEQUENCE [LARGE SCALE GENOMIC DNA]</scope>
</reference>
<organism evidence="2 3">
    <name type="scientific">Caerostris darwini</name>
    <dbReference type="NCBI Taxonomy" id="1538125"/>
    <lineage>
        <taxon>Eukaryota</taxon>
        <taxon>Metazoa</taxon>
        <taxon>Ecdysozoa</taxon>
        <taxon>Arthropoda</taxon>
        <taxon>Chelicerata</taxon>
        <taxon>Arachnida</taxon>
        <taxon>Araneae</taxon>
        <taxon>Araneomorphae</taxon>
        <taxon>Entelegynae</taxon>
        <taxon>Araneoidea</taxon>
        <taxon>Araneidae</taxon>
        <taxon>Caerostris</taxon>
    </lineage>
</organism>
<protein>
    <submittedName>
        <fullName evidence="2">Uncharacterized protein</fullName>
    </submittedName>
</protein>
<feature type="region of interest" description="Disordered" evidence="1">
    <location>
        <begin position="45"/>
        <end position="114"/>
    </location>
</feature>
<dbReference type="AlphaFoldDB" id="A0AAV4SBY5"/>
<comment type="caution">
    <text evidence="2">The sequence shown here is derived from an EMBL/GenBank/DDBJ whole genome shotgun (WGS) entry which is preliminary data.</text>
</comment>
<feature type="compositionally biased region" description="Basic and acidic residues" evidence="1">
    <location>
        <begin position="75"/>
        <end position="96"/>
    </location>
</feature>